<gene>
    <name evidence="1" type="ORF">Amon02_001302700</name>
</gene>
<protein>
    <submittedName>
        <fullName evidence="1">Unnamed protein product</fullName>
    </submittedName>
</protein>
<comment type="caution">
    <text evidence="1">The sequence shown here is derived from an EMBL/GenBank/DDBJ whole genome shotgun (WGS) entry which is preliminary data.</text>
</comment>
<keyword evidence="2" id="KW-1185">Reference proteome</keyword>
<dbReference type="EMBL" id="BSXS01016422">
    <property type="protein sequence ID" value="GMF07728.1"/>
    <property type="molecule type" value="Genomic_DNA"/>
</dbReference>
<name>A0ACB5UCQ0_AMBMO</name>
<dbReference type="Proteomes" id="UP001165064">
    <property type="component" value="Unassembled WGS sequence"/>
</dbReference>
<reference evidence="1" key="1">
    <citation type="submission" date="2023-04" db="EMBL/GenBank/DDBJ databases">
        <title>Ambrosiozyma monospora NBRC 10751.</title>
        <authorList>
            <person name="Ichikawa N."/>
            <person name="Sato H."/>
            <person name="Tonouchi N."/>
        </authorList>
    </citation>
    <scope>NUCLEOTIDE SEQUENCE</scope>
    <source>
        <strain evidence="1">NBRC 10751</strain>
    </source>
</reference>
<accession>A0ACB5UCQ0</accession>
<sequence>MTKSLLLNFLELIGLISKNPKYVFEKIEQIRIILINLHHLLNSYRLHQSRESLILKYEEKIADTLATIDNIEKTCDAVEKKIKMSTVPDDMQLNTNTNTNTDTTTANASTGGAGAENQAGADHNMDMDVMESTSMDDKVIERLKKEAVKNLTDALTNQGAA</sequence>
<evidence type="ECO:0000313" key="1">
    <source>
        <dbReference type="EMBL" id="GMF07728.1"/>
    </source>
</evidence>
<evidence type="ECO:0000313" key="2">
    <source>
        <dbReference type="Proteomes" id="UP001165064"/>
    </source>
</evidence>
<organism evidence="1 2">
    <name type="scientific">Ambrosiozyma monospora</name>
    <name type="common">Yeast</name>
    <name type="synonym">Endomycopsis monosporus</name>
    <dbReference type="NCBI Taxonomy" id="43982"/>
    <lineage>
        <taxon>Eukaryota</taxon>
        <taxon>Fungi</taxon>
        <taxon>Dikarya</taxon>
        <taxon>Ascomycota</taxon>
        <taxon>Saccharomycotina</taxon>
        <taxon>Pichiomycetes</taxon>
        <taxon>Pichiales</taxon>
        <taxon>Pichiaceae</taxon>
        <taxon>Ambrosiozyma</taxon>
    </lineage>
</organism>
<proteinExistence type="predicted"/>